<organism evidence="2 3">
    <name type="scientific">Folsomia candida</name>
    <name type="common">Springtail</name>
    <dbReference type="NCBI Taxonomy" id="158441"/>
    <lineage>
        <taxon>Eukaryota</taxon>
        <taxon>Metazoa</taxon>
        <taxon>Ecdysozoa</taxon>
        <taxon>Arthropoda</taxon>
        <taxon>Hexapoda</taxon>
        <taxon>Collembola</taxon>
        <taxon>Entomobryomorpha</taxon>
        <taxon>Isotomoidea</taxon>
        <taxon>Isotomidae</taxon>
        <taxon>Proisotominae</taxon>
        <taxon>Folsomia</taxon>
    </lineage>
</organism>
<dbReference type="AlphaFoldDB" id="A0A226DFI9"/>
<dbReference type="EMBL" id="LNIX01000020">
    <property type="protein sequence ID" value="OXA43973.1"/>
    <property type="molecule type" value="Genomic_DNA"/>
</dbReference>
<feature type="compositionally biased region" description="Low complexity" evidence="1">
    <location>
        <begin position="90"/>
        <end position="102"/>
    </location>
</feature>
<comment type="caution">
    <text evidence="2">The sequence shown here is derived from an EMBL/GenBank/DDBJ whole genome shotgun (WGS) entry which is preliminary data.</text>
</comment>
<evidence type="ECO:0000313" key="2">
    <source>
        <dbReference type="EMBL" id="OXA43973.1"/>
    </source>
</evidence>
<name>A0A226DFI9_FOLCA</name>
<dbReference type="OrthoDB" id="418595at2759"/>
<accession>A0A226DFI9</accession>
<evidence type="ECO:0000256" key="1">
    <source>
        <dbReference type="SAM" id="MobiDB-lite"/>
    </source>
</evidence>
<feature type="region of interest" description="Disordered" evidence="1">
    <location>
        <begin position="198"/>
        <end position="230"/>
    </location>
</feature>
<proteinExistence type="predicted"/>
<reference evidence="2 3" key="1">
    <citation type="submission" date="2015-12" db="EMBL/GenBank/DDBJ databases">
        <title>The genome of Folsomia candida.</title>
        <authorList>
            <person name="Faddeeva A."/>
            <person name="Derks M.F."/>
            <person name="Anvar Y."/>
            <person name="Smit S."/>
            <person name="Van Straalen N."/>
            <person name="Roelofs D."/>
        </authorList>
    </citation>
    <scope>NUCLEOTIDE SEQUENCE [LARGE SCALE GENOMIC DNA]</scope>
    <source>
        <strain evidence="2 3">VU population</strain>
        <tissue evidence="2">Whole body</tissue>
    </source>
</reference>
<feature type="region of interest" description="Disordered" evidence="1">
    <location>
        <begin position="1"/>
        <end position="106"/>
    </location>
</feature>
<gene>
    <name evidence="2" type="ORF">Fcan01_21277</name>
</gene>
<sequence>MVQSDTRGNFISYNPTPTELSPNGANHSSPASAVNMSTPQGSHAPSLFNLSGDEFPDFQRSGRSLLRPPTGRSTPSAYVSSGPSCQRNASTRPSNTSESSSSVFFGGPPAPMPLFQPSNVNMVHGQGQGVVPPPPTVPGMGAGQPGQQNAVPFNVMEFQAGGGGETNYHFYAGATAIHLHTPGTYVVGLTADITVGDRGSRGRAHHHPHRHHHPGHVDPATHSLDVTGHH</sequence>
<dbReference type="Proteomes" id="UP000198287">
    <property type="component" value="Unassembled WGS sequence"/>
</dbReference>
<evidence type="ECO:0000313" key="3">
    <source>
        <dbReference type="Proteomes" id="UP000198287"/>
    </source>
</evidence>
<feature type="compositionally biased region" description="Polar residues" evidence="1">
    <location>
        <begin position="1"/>
        <end position="43"/>
    </location>
</feature>
<feature type="compositionally biased region" description="Basic residues" evidence="1">
    <location>
        <begin position="201"/>
        <end position="214"/>
    </location>
</feature>
<protein>
    <submittedName>
        <fullName evidence="2">Uncharacterized protein</fullName>
    </submittedName>
</protein>
<keyword evidence="3" id="KW-1185">Reference proteome</keyword>
<feature type="compositionally biased region" description="Polar residues" evidence="1">
    <location>
        <begin position="71"/>
        <end position="89"/>
    </location>
</feature>